<keyword evidence="1" id="KW-0819">tRNA processing</keyword>
<dbReference type="InterPro" id="IPR020936">
    <property type="entry name" value="TrhO"/>
</dbReference>
<accession>A0A0A1ZD39</accession>
<dbReference type="EMBL" id="JNAH01000005">
    <property type="protein sequence ID" value="KGF87365.1"/>
    <property type="molecule type" value="Genomic_DNA"/>
</dbReference>
<dbReference type="EC" id="1.14.-.-" evidence="1"/>
<dbReference type="InterPro" id="IPR001763">
    <property type="entry name" value="Rhodanese-like_dom"/>
</dbReference>
<reference evidence="4" key="1">
    <citation type="journal article" date="2014" name="Sci. Data">
        <title>Genomes of diverse isolates of the marine cyanobacterium Prochlorococcus.</title>
        <authorList>
            <person name="Biller S."/>
            <person name="Berube P."/>
            <person name="Thompson J."/>
            <person name="Kelly L."/>
            <person name="Roggensack S."/>
            <person name="Awad L."/>
            <person name="Roache-Johnson K."/>
            <person name="Ding H."/>
            <person name="Giovannoni S.J."/>
            <person name="Moore L.R."/>
            <person name="Chisholm S.W."/>
        </authorList>
    </citation>
    <scope>NUCLEOTIDE SEQUENCE [LARGE SCALE GENOMIC DNA]</scope>
    <source>
        <strain evidence="4">GP2</strain>
    </source>
</reference>
<comment type="similarity">
    <text evidence="1">Belongs to the TrhO family.</text>
</comment>
<feature type="domain" description="Rhodanese" evidence="2">
    <location>
        <begin position="127"/>
        <end position="225"/>
    </location>
</feature>
<keyword evidence="1" id="KW-0560">Oxidoreductase</keyword>
<dbReference type="Pfam" id="PF00581">
    <property type="entry name" value="Rhodanese"/>
    <property type="match status" value="1"/>
</dbReference>
<dbReference type="Pfam" id="PF17773">
    <property type="entry name" value="UPF0176_N"/>
    <property type="match status" value="1"/>
</dbReference>
<dbReference type="NCBIfam" id="NF001136">
    <property type="entry name" value="PRK00142.1-4"/>
    <property type="match status" value="1"/>
</dbReference>
<dbReference type="GO" id="GO:0006400">
    <property type="term" value="P:tRNA modification"/>
    <property type="evidence" value="ECO:0007669"/>
    <property type="project" value="UniProtKB-UniRule"/>
</dbReference>
<dbReference type="Gene3D" id="3.40.250.10">
    <property type="entry name" value="Rhodanese-like domain"/>
    <property type="match status" value="1"/>
</dbReference>
<sequence length="310" mass="36079">MKGKNYKIVSLYSFFPFQENLIFDLKKKLLEIENENDLSGLLIFASEGINGTICADEDLIDIVINLLNKYTDNRNLNIKVNFSKKKVFKKLKIKIKKEIVTMGIDEINPAQDNGTYIDKANWNELIKNQNTIVIDTRNHYEVSIGTFQNSINPNTRNFSEFPRWVDDHLDSHLENKDSANIAMFCTGGIRCEKATSLLKKKGYKNIYHLKGGILQYLDDISEEENLFEGECFVFDKRVALDQQLEKGSYSICHACGMPVSIQDQKRKEYREGIQCHLCIDQFSDDDRKRFEERQKQIDRSKVENNKIYKD</sequence>
<dbReference type="AlphaFoldDB" id="A0A0A1ZD39"/>
<dbReference type="InterPro" id="IPR036873">
    <property type="entry name" value="Rhodanese-like_dom_sf"/>
</dbReference>
<dbReference type="SUPFAM" id="SSF52821">
    <property type="entry name" value="Rhodanese/Cell cycle control phosphatase"/>
    <property type="match status" value="1"/>
</dbReference>
<evidence type="ECO:0000313" key="3">
    <source>
        <dbReference type="EMBL" id="KGF87365.1"/>
    </source>
</evidence>
<comment type="catalytic activity">
    <reaction evidence="1">
        <text>uridine(34) in tRNA + AH2 + O2 = 5-hydroxyuridine(34) in tRNA + A + H2O</text>
        <dbReference type="Rhea" id="RHEA:64224"/>
        <dbReference type="Rhea" id="RHEA-COMP:11727"/>
        <dbReference type="Rhea" id="RHEA-COMP:13381"/>
        <dbReference type="ChEBI" id="CHEBI:13193"/>
        <dbReference type="ChEBI" id="CHEBI:15377"/>
        <dbReference type="ChEBI" id="CHEBI:15379"/>
        <dbReference type="ChEBI" id="CHEBI:17499"/>
        <dbReference type="ChEBI" id="CHEBI:65315"/>
        <dbReference type="ChEBI" id="CHEBI:136877"/>
    </reaction>
</comment>
<evidence type="ECO:0000313" key="4">
    <source>
        <dbReference type="Proteomes" id="UP000030598"/>
    </source>
</evidence>
<dbReference type="CDD" id="cd01518">
    <property type="entry name" value="RHOD_YceA"/>
    <property type="match status" value="1"/>
</dbReference>
<evidence type="ECO:0000259" key="2">
    <source>
        <dbReference type="PROSITE" id="PS50206"/>
    </source>
</evidence>
<dbReference type="OrthoDB" id="9778326at2"/>
<name>A0A0A1ZD39_PROMR</name>
<dbReference type="InterPro" id="IPR040503">
    <property type="entry name" value="TRHO_N"/>
</dbReference>
<gene>
    <name evidence="1" type="primary">trhO</name>
    <name evidence="3" type="ORF">EU91_1094</name>
</gene>
<dbReference type="STRING" id="59925.EU91_1094"/>
<comment type="caution">
    <text evidence="3">The sequence shown here is derived from an EMBL/GenBank/DDBJ whole genome shotgun (WGS) entry which is preliminary data.</text>
</comment>
<dbReference type="Proteomes" id="UP000030598">
    <property type="component" value="Unassembled WGS sequence"/>
</dbReference>
<dbReference type="PANTHER" id="PTHR43268:SF3">
    <property type="entry name" value="RHODANESE-LIKE DOMAIN-CONTAINING PROTEIN 7-RELATED"/>
    <property type="match status" value="1"/>
</dbReference>
<dbReference type="GO" id="GO:0016705">
    <property type="term" value="F:oxidoreductase activity, acting on paired donors, with incorporation or reduction of molecular oxygen"/>
    <property type="evidence" value="ECO:0007669"/>
    <property type="project" value="UniProtKB-UniRule"/>
</dbReference>
<dbReference type="PROSITE" id="PS50206">
    <property type="entry name" value="RHODANESE_3"/>
    <property type="match status" value="1"/>
</dbReference>
<dbReference type="Gene3D" id="3.30.70.100">
    <property type="match status" value="1"/>
</dbReference>
<organism evidence="3 4">
    <name type="scientific">Prochlorococcus marinus str. GP2</name>
    <dbReference type="NCBI Taxonomy" id="59925"/>
    <lineage>
        <taxon>Bacteria</taxon>
        <taxon>Bacillati</taxon>
        <taxon>Cyanobacteriota</taxon>
        <taxon>Cyanophyceae</taxon>
        <taxon>Synechococcales</taxon>
        <taxon>Prochlorococcaceae</taxon>
        <taxon>Prochlorococcus</taxon>
    </lineage>
</organism>
<dbReference type="HAMAP" id="MF_00469">
    <property type="entry name" value="TrhO"/>
    <property type="match status" value="1"/>
</dbReference>
<dbReference type="eggNOG" id="COG1054">
    <property type="taxonomic scope" value="Bacteria"/>
</dbReference>
<dbReference type="RefSeq" id="WP_032524584.1">
    <property type="nucleotide sequence ID" value="NZ_CP138934.1"/>
</dbReference>
<evidence type="ECO:0000256" key="1">
    <source>
        <dbReference type="HAMAP-Rule" id="MF_00469"/>
    </source>
</evidence>
<proteinExistence type="inferred from homology"/>
<protein>
    <recommendedName>
        <fullName evidence="1">tRNA uridine(34) hydroxylase</fullName>
        <ecNumber evidence="1">1.14.-.-</ecNumber>
    </recommendedName>
    <alternativeName>
        <fullName evidence="1">tRNA hydroxylation protein O</fullName>
    </alternativeName>
</protein>
<dbReference type="SMART" id="SM00450">
    <property type="entry name" value="RHOD"/>
    <property type="match status" value="1"/>
</dbReference>
<comment type="function">
    <text evidence="1">Catalyzes oxygen-dependent 5-hydroxyuridine (ho5U) modification at position 34 in tRNAs.</text>
</comment>
<dbReference type="PANTHER" id="PTHR43268">
    <property type="entry name" value="THIOSULFATE SULFURTRANSFERASE/RHODANESE-LIKE DOMAIN-CONTAINING PROTEIN 2"/>
    <property type="match status" value="1"/>
</dbReference>